<evidence type="ECO:0000256" key="4">
    <source>
        <dbReference type="ARBA" id="ARBA00022630"/>
    </source>
</evidence>
<comment type="similarity">
    <text evidence="3">Belongs to the DAMOX/DASOX family.</text>
</comment>
<gene>
    <name evidence="12" type="primary">thiO</name>
    <name evidence="12" type="ORF">QWI16_10740</name>
</gene>
<dbReference type="EC" id="1.4.3.3" evidence="8"/>
<dbReference type="InterPro" id="IPR023209">
    <property type="entry name" value="DAO"/>
</dbReference>
<evidence type="ECO:0000256" key="5">
    <source>
        <dbReference type="ARBA" id="ARBA00022827"/>
    </source>
</evidence>
<comment type="cofactor">
    <cofactor evidence="1">
        <name>FAD</name>
        <dbReference type="ChEBI" id="CHEBI:57692"/>
    </cofactor>
</comment>
<dbReference type="SUPFAM" id="SSF54373">
    <property type="entry name" value="FAD-linked reductases, C-terminal domain"/>
    <property type="match status" value="1"/>
</dbReference>
<evidence type="ECO:0000256" key="7">
    <source>
        <dbReference type="ARBA" id="ARBA00023002"/>
    </source>
</evidence>
<evidence type="ECO:0000259" key="11">
    <source>
        <dbReference type="Pfam" id="PF01266"/>
    </source>
</evidence>
<keyword evidence="13" id="KW-1185">Reference proteome</keyword>
<evidence type="ECO:0000256" key="10">
    <source>
        <dbReference type="ARBA" id="ARBA00049547"/>
    </source>
</evidence>
<name>A0ABT8TEZ1_9GAMM</name>
<dbReference type="InterPro" id="IPR036188">
    <property type="entry name" value="FAD/NAD-bd_sf"/>
</dbReference>
<dbReference type="InterPro" id="IPR006076">
    <property type="entry name" value="FAD-dep_OxRdtase"/>
</dbReference>
<comment type="caution">
    <text evidence="12">The sequence shown here is derived from an EMBL/GenBank/DDBJ whole genome shotgun (WGS) entry which is preliminary data.</text>
</comment>
<comment type="catalytic activity">
    <reaction evidence="10">
        <text>a D-alpha-amino acid + O2 + H2O = a 2-oxocarboxylate + H2O2 + NH4(+)</text>
        <dbReference type="Rhea" id="RHEA:21816"/>
        <dbReference type="ChEBI" id="CHEBI:15377"/>
        <dbReference type="ChEBI" id="CHEBI:15379"/>
        <dbReference type="ChEBI" id="CHEBI:16240"/>
        <dbReference type="ChEBI" id="CHEBI:28938"/>
        <dbReference type="ChEBI" id="CHEBI:35179"/>
        <dbReference type="ChEBI" id="CHEBI:59871"/>
        <dbReference type="EC" id="1.4.3.3"/>
    </reaction>
    <physiologicalReaction direction="left-to-right" evidence="10">
        <dbReference type="Rhea" id="RHEA:21817"/>
    </physiologicalReaction>
</comment>
<protein>
    <recommendedName>
        <fullName evidence="9">D-amino-acid oxidase</fullName>
        <ecNumber evidence="8">1.4.3.3</ecNumber>
    </recommendedName>
</protein>
<accession>A0ABT8TEZ1</accession>
<proteinExistence type="inferred from homology"/>
<dbReference type="Gene3D" id="3.30.9.10">
    <property type="entry name" value="D-Amino Acid Oxidase, subunit A, domain 2"/>
    <property type="match status" value="1"/>
</dbReference>
<evidence type="ECO:0000313" key="13">
    <source>
        <dbReference type="Proteomes" id="UP001168380"/>
    </source>
</evidence>
<dbReference type="Proteomes" id="UP001168380">
    <property type="component" value="Unassembled WGS sequence"/>
</dbReference>
<keyword evidence="7 12" id="KW-0560">Oxidoreductase</keyword>
<evidence type="ECO:0000256" key="9">
    <source>
        <dbReference type="ARBA" id="ARBA00039751"/>
    </source>
</evidence>
<organism evidence="12 13">
    <name type="scientific">Gilvimarinus algae</name>
    <dbReference type="NCBI Taxonomy" id="3058037"/>
    <lineage>
        <taxon>Bacteria</taxon>
        <taxon>Pseudomonadati</taxon>
        <taxon>Pseudomonadota</taxon>
        <taxon>Gammaproteobacteria</taxon>
        <taxon>Cellvibrionales</taxon>
        <taxon>Cellvibrionaceae</taxon>
        <taxon>Gilvimarinus</taxon>
    </lineage>
</organism>
<keyword evidence="4" id="KW-0285">Flavoprotein</keyword>
<dbReference type="RefSeq" id="WP_302713012.1">
    <property type="nucleotide sequence ID" value="NZ_JAULRT010000052.1"/>
</dbReference>
<evidence type="ECO:0000256" key="8">
    <source>
        <dbReference type="ARBA" id="ARBA00039101"/>
    </source>
</evidence>
<dbReference type="PANTHER" id="PTHR11530">
    <property type="entry name" value="D-AMINO ACID OXIDASE"/>
    <property type="match status" value="1"/>
</dbReference>
<dbReference type="Pfam" id="PF01266">
    <property type="entry name" value="DAO"/>
    <property type="match status" value="1"/>
</dbReference>
<sequence>MTQQNPQTQDPPYPGARIGIAGGGLLGTLMAWQLAERGYRVTIFEAGSAERNLSAAHTAAGMLAPISEAAAAEPCVYTLGLHGIERWHQWLEQLGEGAKHCIHNKGSLLVAHPQDESELDQFMLDSRTLRGQPHARIEPLDGGDIQSLEPDLNPQLRRGIFLSPEAHLDNRQILARLDARLAALDVERIYNTQVVPRAKQILDTQSQTARPFCLVIDCRGAGARHCLHNLRGVRGETLHLETTEVSLSRPVRLMHPRYQLYVVPKPGNRYVIGATQIESEDLAPITLQSSLELSSAVYTLSPAFAEARILEAGVNLRPAFASNFPQLQCEPGLLRLNGLFRHGYLLAPALVDCALAQITGESESPHKRYFIEPKQALSLSRASV</sequence>
<dbReference type="PANTHER" id="PTHR11530:SF11">
    <property type="entry name" value="D-ASPARTATE OXIDASE"/>
    <property type="match status" value="1"/>
</dbReference>
<dbReference type="SUPFAM" id="SSF51905">
    <property type="entry name" value="FAD/NAD(P)-binding domain"/>
    <property type="match status" value="1"/>
</dbReference>
<keyword evidence="6" id="KW-0784">Thiamine biosynthesis</keyword>
<comment type="pathway">
    <text evidence="2">Cofactor biosynthesis; thiamine diphosphate biosynthesis.</text>
</comment>
<reference evidence="12" key="1">
    <citation type="submission" date="2023-07" db="EMBL/GenBank/DDBJ databases">
        <title>Gilvimarinus algae sp. nov., isolated from the surface of Kelp.</title>
        <authorList>
            <person name="Sun Y.Y."/>
            <person name="Gong Y."/>
            <person name="Du Z.J."/>
        </authorList>
    </citation>
    <scope>NUCLEOTIDE SEQUENCE</scope>
    <source>
        <strain evidence="12">SDUM040014</strain>
    </source>
</reference>
<evidence type="ECO:0000256" key="3">
    <source>
        <dbReference type="ARBA" id="ARBA00006730"/>
    </source>
</evidence>
<keyword evidence="5" id="KW-0274">FAD</keyword>
<evidence type="ECO:0000256" key="1">
    <source>
        <dbReference type="ARBA" id="ARBA00001974"/>
    </source>
</evidence>
<dbReference type="GO" id="GO:0043799">
    <property type="term" value="F:glycine oxidase activity"/>
    <property type="evidence" value="ECO:0007669"/>
    <property type="project" value="UniProtKB-EC"/>
</dbReference>
<dbReference type="InterPro" id="IPR012727">
    <property type="entry name" value="Gly_oxidase_ThiO"/>
</dbReference>
<dbReference type="NCBIfam" id="TIGR02352">
    <property type="entry name" value="thiamin_ThiO"/>
    <property type="match status" value="1"/>
</dbReference>
<evidence type="ECO:0000256" key="6">
    <source>
        <dbReference type="ARBA" id="ARBA00022977"/>
    </source>
</evidence>
<evidence type="ECO:0000313" key="12">
    <source>
        <dbReference type="EMBL" id="MDO3382649.1"/>
    </source>
</evidence>
<feature type="domain" description="FAD dependent oxidoreductase" evidence="11">
    <location>
        <begin position="18"/>
        <end position="349"/>
    </location>
</feature>
<dbReference type="Gene3D" id="3.50.50.60">
    <property type="entry name" value="FAD/NAD(P)-binding domain"/>
    <property type="match status" value="1"/>
</dbReference>
<dbReference type="EMBL" id="JAULRT010000052">
    <property type="protein sequence ID" value="MDO3382649.1"/>
    <property type="molecule type" value="Genomic_DNA"/>
</dbReference>
<evidence type="ECO:0000256" key="2">
    <source>
        <dbReference type="ARBA" id="ARBA00004948"/>
    </source>
</evidence>